<protein>
    <recommendedName>
        <fullName evidence="14">Peptide hydrolase</fullName>
        <ecNumber evidence="14">3.4.-.-</ecNumber>
    </recommendedName>
</protein>
<name>A0ABR3G4X3_9PEZI</name>
<keyword evidence="18" id="KW-1185">Reference proteome</keyword>
<keyword evidence="5 17" id="KW-0031">Aminopeptidase</keyword>
<evidence type="ECO:0000256" key="11">
    <source>
        <dbReference type="ARBA" id="ARBA00022833"/>
    </source>
</evidence>
<dbReference type="Pfam" id="PF02225">
    <property type="entry name" value="PA"/>
    <property type="match status" value="1"/>
</dbReference>
<gene>
    <name evidence="17" type="primary">LAP2_3</name>
    <name evidence="17" type="ORF">Q9L58_010230</name>
</gene>
<comment type="similarity">
    <text evidence="3">Belongs to the peptidase M28 family. M28A subfamily.</text>
</comment>
<evidence type="ECO:0000259" key="16">
    <source>
        <dbReference type="Pfam" id="PF04389"/>
    </source>
</evidence>
<evidence type="ECO:0000256" key="2">
    <source>
        <dbReference type="ARBA" id="ARBA00004613"/>
    </source>
</evidence>
<dbReference type="CDD" id="cd03876">
    <property type="entry name" value="M28_SGAP_like"/>
    <property type="match status" value="1"/>
</dbReference>
<evidence type="ECO:0000256" key="14">
    <source>
        <dbReference type="RuleBase" id="RU361240"/>
    </source>
</evidence>
<comment type="subcellular location">
    <subcellularLocation>
        <location evidence="2">Secreted</location>
    </subcellularLocation>
</comment>
<dbReference type="Pfam" id="PF04389">
    <property type="entry name" value="Peptidase_M28"/>
    <property type="match status" value="1"/>
</dbReference>
<dbReference type="SUPFAM" id="SSF52025">
    <property type="entry name" value="PA domain"/>
    <property type="match status" value="1"/>
</dbReference>
<keyword evidence="8 14" id="KW-0479">Metal-binding</keyword>
<dbReference type="InterPro" id="IPR003137">
    <property type="entry name" value="PA_domain"/>
</dbReference>
<comment type="subunit">
    <text evidence="4">Monomer.</text>
</comment>
<organism evidence="17 18">
    <name type="scientific">Discina gigas</name>
    <dbReference type="NCBI Taxonomy" id="1032678"/>
    <lineage>
        <taxon>Eukaryota</taxon>
        <taxon>Fungi</taxon>
        <taxon>Dikarya</taxon>
        <taxon>Ascomycota</taxon>
        <taxon>Pezizomycotina</taxon>
        <taxon>Pezizomycetes</taxon>
        <taxon>Pezizales</taxon>
        <taxon>Discinaceae</taxon>
        <taxon>Discina</taxon>
    </lineage>
</organism>
<dbReference type="InterPro" id="IPR007484">
    <property type="entry name" value="Peptidase_M28"/>
</dbReference>
<dbReference type="SUPFAM" id="SSF53187">
    <property type="entry name" value="Zn-dependent exopeptidases"/>
    <property type="match status" value="1"/>
</dbReference>
<dbReference type="Gene3D" id="3.50.30.30">
    <property type="match status" value="1"/>
</dbReference>
<evidence type="ECO:0000256" key="8">
    <source>
        <dbReference type="ARBA" id="ARBA00022723"/>
    </source>
</evidence>
<feature type="chain" id="PRO_5044970796" description="Peptide hydrolase" evidence="14">
    <location>
        <begin position="20"/>
        <end position="501"/>
    </location>
</feature>
<keyword evidence="10 14" id="KW-0378">Hydrolase</keyword>
<feature type="signal peptide" evidence="14">
    <location>
        <begin position="1"/>
        <end position="19"/>
    </location>
</feature>
<dbReference type="EMBL" id="JBBBZM010000342">
    <property type="protein sequence ID" value="KAL0630918.1"/>
    <property type="molecule type" value="Genomic_DNA"/>
</dbReference>
<dbReference type="PANTHER" id="PTHR12147:SF57">
    <property type="entry name" value="PEPTIDE HYDROLASE"/>
    <property type="match status" value="1"/>
</dbReference>
<evidence type="ECO:0000313" key="17">
    <source>
        <dbReference type="EMBL" id="KAL0630918.1"/>
    </source>
</evidence>
<evidence type="ECO:0000256" key="7">
    <source>
        <dbReference type="ARBA" id="ARBA00022670"/>
    </source>
</evidence>
<evidence type="ECO:0000259" key="15">
    <source>
        <dbReference type="Pfam" id="PF02225"/>
    </source>
</evidence>
<dbReference type="Gene3D" id="3.40.630.10">
    <property type="entry name" value="Zn peptidases"/>
    <property type="match status" value="1"/>
</dbReference>
<keyword evidence="6" id="KW-0964">Secreted</keyword>
<evidence type="ECO:0000256" key="5">
    <source>
        <dbReference type="ARBA" id="ARBA00022438"/>
    </source>
</evidence>
<evidence type="ECO:0000256" key="3">
    <source>
        <dbReference type="ARBA" id="ARBA00005957"/>
    </source>
</evidence>
<dbReference type="CDD" id="cd02130">
    <property type="entry name" value="PA_ScAPY_like"/>
    <property type="match status" value="1"/>
</dbReference>
<evidence type="ECO:0000256" key="4">
    <source>
        <dbReference type="ARBA" id="ARBA00011245"/>
    </source>
</evidence>
<keyword evidence="7 14" id="KW-0645">Protease</keyword>
<reference evidence="17 18" key="1">
    <citation type="submission" date="2024-02" db="EMBL/GenBank/DDBJ databases">
        <title>Discinaceae phylogenomics.</title>
        <authorList>
            <person name="Dirks A.C."/>
            <person name="James T.Y."/>
        </authorList>
    </citation>
    <scope>NUCLEOTIDE SEQUENCE [LARGE SCALE GENOMIC DNA]</scope>
    <source>
        <strain evidence="17 18">ACD0624</strain>
    </source>
</reference>
<sequence>MKSFYTNILLALAAVGVSAAPSAHDVRRGLPLVQSNQLRRVLTRSALLAHAQKLQDISDQNGRNRVAGSVGHNLTVDYIYDTLVKTGYYDVERQPFTYIFSEGNVTFSAGGTKYPSDYFQYGPAGSAKGPLVPVAATGCEASNFPAEVAGKIAFVSRGACTFGLKVGLAGQAGAVGVVIYNNVPGPVGGGSLVRDEFPVGDFIAVGSLSQEDGKALLATINSGTTVIGDLVVDAVIETRYTANVIATSKGGDQNNLIFSGGHTDSVLAGPGINDDGSGSLGILEIALQLTAFSLTNAVRFGFWSAEEFGLIGSEFYVTTAPAEELARIPLYLNFDMIASPNFGYFIYDGDGDAFGTTGPPGSDHIEHLFADYFKSVGLISAPTAFDGRSDYGPFLDAGIAAGGLFTGAEDLKTAQEVEWWGGDAGVAYDINYHAAGDNVANLNVGAWIQNLKAAAHAIATYSLSTDGIPKRPELRVDSLAAKPTVTKRKASCGQDIPLAVM</sequence>
<keyword evidence="11 14" id="KW-0862">Zinc</keyword>
<evidence type="ECO:0000256" key="10">
    <source>
        <dbReference type="ARBA" id="ARBA00022801"/>
    </source>
</evidence>
<keyword evidence="12" id="KW-0482">Metalloprotease</keyword>
<proteinExistence type="inferred from homology"/>
<evidence type="ECO:0000313" key="18">
    <source>
        <dbReference type="Proteomes" id="UP001447188"/>
    </source>
</evidence>
<dbReference type="InterPro" id="IPR045175">
    <property type="entry name" value="M28_fam"/>
</dbReference>
<dbReference type="GO" id="GO:0004177">
    <property type="term" value="F:aminopeptidase activity"/>
    <property type="evidence" value="ECO:0007669"/>
    <property type="project" value="UniProtKB-KW"/>
</dbReference>
<dbReference type="Proteomes" id="UP001447188">
    <property type="component" value="Unassembled WGS sequence"/>
</dbReference>
<evidence type="ECO:0000256" key="12">
    <source>
        <dbReference type="ARBA" id="ARBA00023049"/>
    </source>
</evidence>
<keyword evidence="13" id="KW-0325">Glycoprotein</keyword>
<keyword evidence="9 14" id="KW-0732">Signal</keyword>
<dbReference type="InterPro" id="IPR041756">
    <property type="entry name" value="M28_SGAP-like"/>
</dbReference>
<evidence type="ECO:0000256" key="9">
    <source>
        <dbReference type="ARBA" id="ARBA00022729"/>
    </source>
</evidence>
<dbReference type="EC" id="3.4.-.-" evidence="14"/>
<comment type="caution">
    <text evidence="17">The sequence shown here is derived from an EMBL/GenBank/DDBJ whole genome shotgun (WGS) entry which is preliminary data.</text>
</comment>
<evidence type="ECO:0000256" key="13">
    <source>
        <dbReference type="ARBA" id="ARBA00023180"/>
    </source>
</evidence>
<feature type="domain" description="Peptidase M28" evidence="16">
    <location>
        <begin position="243"/>
        <end position="455"/>
    </location>
</feature>
<evidence type="ECO:0000256" key="1">
    <source>
        <dbReference type="ARBA" id="ARBA00001947"/>
    </source>
</evidence>
<accession>A0ABR3G4X3</accession>
<comment type="cofactor">
    <cofactor evidence="1">
        <name>Zn(2+)</name>
        <dbReference type="ChEBI" id="CHEBI:29105"/>
    </cofactor>
</comment>
<dbReference type="PANTHER" id="PTHR12147">
    <property type="entry name" value="METALLOPEPTIDASE M28 FAMILY MEMBER"/>
    <property type="match status" value="1"/>
</dbReference>
<feature type="domain" description="PA" evidence="15">
    <location>
        <begin position="128"/>
        <end position="216"/>
    </location>
</feature>
<dbReference type="InterPro" id="IPR046450">
    <property type="entry name" value="PA_dom_sf"/>
</dbReference>
<evidence type="ECO:0000256" key="6">
    <source>
        <dbReference type="ARBA" id="ARBA00022525"/>
    </source>
</evidence>